<reference evidence="2" key="1">
    <citation type="journal article" date="2019" name="Int. J. Syst. Evol. Microbiol.">
        <title>The Global Catalogue of Microorganisms (GCM) 10K type strain sequencing project: providing services to taxonomists for standard genome sequencing and annotation.</title>
        <authorList>
            <consortium name="The Broad Institute Genomics Platform"/>
            <consortium name="The Broad Institute Genome Sequencing Center for Infectious Disease"/>
            <person name="Wu L."/>
            <person name="Ma J."/>
        </authorList>
    </citation>
    <scope>NUCLEOTIDE SEQUENCE [LARGE SCALE GENOMIC DNA]</scope>
    <source>
        <strain evidence="2">CGMCC 4.7177</strain>
    </source>
</reference>
<gene>
    <name evidence="1" type="ORF">ACFPIH_45740</name>
</gene>
<protein>
    <submittedName>
        <fullName evidence="1">Uncharacterized protein</fullName>
    </submittedName>
</protein>
<sequence>MKSEITMAESTTTAKRDVTVDLGCIELTGSLVHDDEHRVLEIENAEGPAEPISISLQGYGLTPEPGNVFIKDWSEHSGLMARLAPAGLVKPVHALTVGPFGSTAYEVQVTL</sequence>
<dbReference type="EMBL" id="JBHSFK010000046">
    <property type="protein sequence ID" value="MFC4506673.1"/>
    <property type="molecule type" value="Genomic_DNA"/>
</dbReference>
<organism evidence="1 2">
    <name type="scientific">Streptomyces vulcanius</name>
    <dbReference type="NCBI Taxonomy" id="1441876"/>
    <lineage>
        <taxon>Bacteria</taxon>
        <taxon>Bacillati</taxon>
        <taxon>Actinomycetota</taxon>
        <taxon>Actinomycetes</taxon>
        <taxon>Kitasatosporales</taxon>
        <taxon>Streptomycetaceae</taxon>
        <taxon>Streptomyces</taxon>
    </lineage>
</organism>
<keyword evidence="2" id="KW-1185">Reference proteome</keyword>
<dbReference type="RefSeq" id="WP_381184895.1">
    <property type="nucleotide sequence ID" value="NZ_JBHSFK010000046.1"/>
</dbReference>
<evidence type="ECO:0000313" key="2">
    <source>
        <dbReference type="Proteomes" id="UP001595839"/>
    </source>
</evidence>
<proteinExistence type="predicted"/>
<comment type="caution">
    <text evidence="1">The sequence shown here is derived from an EMBL/GenBank/DDBJ whole genome shotgun (WGS) entry which is preliminary data.</text>
</comment>
<evidence type="ECO:0000313" key="1">
    <source>
        <dbReference type="EMBL" id="MFC4506673.1"/>
    </source>
</evidence>
<dbReference type="Proteomes" id="UP001595839">
    <property type="component" value="Unassembled WGS sequence"/>
</dbReference>
<accession>A0ABV9B6Q2</accession>
<name>A0ABV9B6Q2_9ACTN</name>